<organism evidence="1 2">
    <name type="scientific">Geomonas limicola</name>
    <dbReference type="NCBI Taxonomy" id="2740186"/>
    <lineage>
        <taxon>Bacteria</taxon>
        <taxon>Pseudomonadati</taxon>
        <taxon>Thermodesulfobacteriota</taxon>
        <taxon>Desulfuromonadia</taxon>
        <taxon>Geobacterales</taxon>
        <taxon>Geobacteraceae</taxon>
        <taxon>Geomonas</taxon>
    </lineage>
</organism>
<evidence type="ECO:0000313" key="2">
    <source>
        <dbReference type="Proteomes" id="UP000587586"/>
    </source>
</evidence>
<keyword evidence="2" id="KW-1185">Reference proteome</keyword>
<comment type="caution">
    <text evidence="1">The sequence shown here is derived from an EMBL/GenBank/DDBJ whole genome shotgun (WGS) entry which is preliminary data.</text>
</comment>
<name>A0A6V8NA18_9BACT</name>
<dbReference type="EMBL" id="BLXZ01000004">
    <property type="protein sequence ID" value="GFO68734.1"/>
    <property type="molecule type" value="Genomic_DNA"/>
</dbReference>
<protein>
    <submittedName>
        <fullName evidence="1">Uncharacterized protein</fullName>
    </submittedName>
</protein>
<dbReference type="AlphaFoldDB" id="A0A6V8NA18"/>
<sequence length="57" mass="6249">MRVPSAEELLQDPELSFAEFCAISNALEEGLSTEQILKLPELAQLRLKLLADPAPKA</sequence>
<evidence type="ECO:0000313" key="1">
    <source>
        <dbReference type="EMBL" id="GFO68734.1"/>
    </source>
</evidence>
<dbReference type="RefSeq" id="WP_183361286.1">
    <property type="nucleotide sequence ID" value="NZ_BLXZ01000004.1"/>
</dbReference>
<accession>A0A6V8NA18</accession>
<proteinExistence type="predicted"/>
<reference evidence="2" key="1">
    <citation type="submission" date="2020-06" db="EMBL/GenBank/DDBJ databases">
        <title>Draft genomic sequecing of Geomonas sp. Red745.</title>
        <authorList>
            <person name="Itoh H."/>
            <person name="Xu Z.X."/>
            <person name="Ushijima N."/>
            <person name="Masuda Y."/>
            <person name="Shiratori Y."/>
            <person name="Senoo K."/>
        </authorList>
    </citation>
    <scope>NUCLEOTIDE SEQUENCE [LARGE SCALE GENOMIC DNA]</scope>
    <source>
        <strain evidence="2">Red745</strain>
    </source>
</reference>
<dbReference type="Proteomes" id="UP000587586">
    <property type="component" value="Unassembled WGS sequence"/>
</dbReference>
<gene>
    <name evidence="1" type="ORF">GMLC_23130</name>
</gene>